<keyword evidence="2" id="KW-1185">Reference proteome</keyword>
<gene>
    <name evidence="1" type="ORF">SAMN05444858_105179</name>
</gene>
<dbReference type="RefSeq" id="WP_139337955.1">
    <property type="nucleotide sequence ID" value="NZ_FTNF01000005.1"/>
</dbReference>
<name>A0A1N6X0L8_9ACTN</name>
<dbReference type="Proteomes" id="UP000186004">
    <property type="component" value="Unassembled WGS sequence"/>
</dbReference>
<evidence type="ECO:0000313" key="1">
    <source>
        <dbReference type="EMBL" id="SIQ95882.1"/>
    </source>
</evidence>
<dbReference type="STRING" id="1198245.SAMN05444858_105179"/>
<dbReference type="AlphaFoldDB" id="A0A1N6X0L8"/>
<dbReference type="EMBL" id="FTNF01000005">
    <property type="protein sequence ID" value="SIQ95882.1"/>
    <property type="molecule type" value="Genomic_DNA"/>
</dbReference>
<evidence type="ECO:0000313" key="2">
    <source>
        <dbReference type="Proteomes" id="UP000186004"/>
    </source>
</evidence>
<accession>A0A1N6X0L8</accession>
<sequence>MDLEDGKTAPRDATCYHYGINLPFGDGQGDVAALLRHVANSIDDLAAYGPVDIAGLMYSNNEVNEHGEWPSMTVFYRLD</sequence>
<reference evidence="1 2" key="1">
    <citation type="submission" date="2017-01" db="EMBL/GenBank/DDBJ databases">
        <authorList>
            <person name="Mah S.A."/>
            <person name="Swanson W.J."/>
            <person name="Moy G.W."/>
            <person name="Vacquier V.D."/>
        </authorList>
    </citation>
    <scope>NUCLEOTIDE SEQUENCE [LARGE SCALE GENOMIC DNA]</scope>
    <source>
        <strain evidence="1 2">DSM 45758</strain>
    </source>
</reference>
<proteinExistence type="predicted"/>
<organism evidence="1 2">
    <name type="scientific">Micromonospora avicenniae</name>
    <dbReference type="NCBI Taxonomy" id="1198245"/>
    <lineage>
        <taxon>Bacteria</taxon>
        <taxon>Bacillati</taxon>
        <taxon>Actinomycetota</taxon>
        <taxon>Actinomycetes</taxon>
        <taxon>Micromonosporales</taxon>
        <taxon>Micromonosporaceae</taxon>
        <taxon>Micromonospora</taxon>
    </lineage>
</organism>
<protein>
    <submittedName>
        <fullName evidence="1">Uncharacterized protein</fullName>
    </submittedName>
</protein>
<dbReference type="OrthoDB" id="3402547at2"/>